<dbReference type="InterPro" id="IPR000490">
    <property type="entry name" value="Glyco_hydro_17"/>
</dbReference>
<protein>
    <recommendedName>
        <fullName evidence="4">glucan endo-1,3-beta-D-glucosidase</fullName>
        <ecNumber evidence="4">3.2.1.39</ecNumber>
    </recommendedName>
</protein>
<comment type="similarity">
    <text evidence="3 11">Belongs to the glycosyl hydrolase 17 family.</text>
</comment>
<evidence type="ECO:0000256" key="10">
    <source>
        <dbReference type="ARBA" id="ARBA00023295"/>
    </source>
</evidence>
<dbReference type="Gene3D" id="3.20.20.80">
    <property type="entry name" value="Glycosidases"/>
    <property type="match status" value="1"/>
</dbReference>
<dbReference type="GO" id="GO:0005886">
    <property type="term" value="C:plasma membrane"/>
    <property type="evidence" value="ECO:0007669"/>
    <property type="project" value="UniProtKB-SubCell"/>
</dbReference>
<dbReference type="AlphaFoldDB" id="A0A161Y576"/>
<dbReference type="InterPro" id="IPR012946">
    <property type="entry name" value="X8"/>
</dbReference>
<dbReference type="Pfam" id="PF07983">
    <property type="entry name" value="X8"/>
    <property type="match status" value="1"/>
</dbReference>
<dbReference type="GO" id="GO:0005975">
    <property type="term" value="P:carbohydrate metabolic process"/>
    <property type="evidence" value="ECO:0007669"/>
    <property type="project" value="InterPro"/>
</dbReference>
<evidence type="ECO:0000259" key="12">
    <source>
        <dbReference type="SMART" id="SM00768"/>
    </source>
</evidence>
<dbReference type="EC" id="3.2.1.39" evidence="4"/>
<reference evidence="13" key="2">
    <citation type="submission" date="2022-03" db="EMBL/GenBank/DDBJ databases">
        <title>Draft title - Genomic analysis of global carrot germplasm unveils the trajectory of domestication and the origin of high carotenoid orange carrot.</title>
        <authorList>
            <person name="Iorizzo M."/>
            <person name="Ellison S."/>
            <person name="Senalik D."/>
            <person name="Macko-Podgorni A."/>
            <person name="Grzebelus D."/>
            <person name="Bostan H."/>
            <person name="Rolling W."/>
            <person name="Curaba J."/>
            <person name="Simon P."/>
        </authorList>
    </citation>
    <scope>NUCLEOTIDE SEQUENCE</scope>
    <source>
        <tissue evidence="13">Leaf</tissue>
    </source>
</reference>
<comment type="subcellular location">
    <subcellularLocation>
        <location evidence="2">Cell membrane</location>
        <topology evidence="2">Lipid-anchor</topology>
        <topology evidence="2">GPI-anchor</topology>
    </subcellularLocation>
</comment>
<evidence type="ECO:0000256" key="5">
    <source>
        <dbReference type="ARBA" id="ARBA00022622"/>
    </source>
</evidence>
<name>A0A161Y576_DAUCS</name>
<evidence type="ECO:0000256" key="7">
    <source>
        <dbReference type="ARBA" id="ARBA00022801"/>
    </source>
</evidence>
<keyword evidence="5" id="KW-0336">GPI-anchor</keyword>
<dbReference type="EMBL" id="CP093344">
    <property type="protein sequence ID" value="WOG86719.1"/>
    <property type="molecule type" value="Genomic_DNA"/>
</dbReference>
<dbReference type="OrthoDB" id="941679at2759"/>
<dbReference type="SUPFAM" id="SSF51445">
    <property type="entry name" value="(Trans)glycosidases"/>
    <property type="match status" value="1"/>
</dbReference>
<organism evidence="13 14">
    <name type="scientific">Daucus carota subsp. sativus</name>
    <name type="common">Carrot</name>
    <dbReference type="NCBI Taxonomy" id="79200"/>
    <lineage>
        <taxon>Eukaryota</taxon>
        <taxon>Viridiplantae</taxon>
        <taxon>Streptophyta</taxon>
        <taxon>Embryophyta</taxon>
        <taxon>Tracheophyta</taxon>
        <taxon>Spermatophyta</taxon>
        <taxon>Magnoliopsida</taxon>
        <taxon>eudicotyledons</taxon>
        <taxon>Gunneridae</taxon>
        <taxon>Pentapetalae</taxon>
        <taxon>asterids</taxon>
        <taxon>campanulids</taxon>
        <taxon>Apiales</taxon>
        <taxon>Apiaceae</taxon>
        <taxon>Apioideae</taxon>
        <taxon>Scandiceae</taxon>
        <taxon>Daucinae</taxon>
        <taxon>Daucus</taxon>
        <taxon>Daucus sect. Daucus</taxon>
    </lineage>
</organism>
<comment type="catalytic activity">
    <reaction evidence="1">
        <text>Hydrolysis of (1-&gt;3)-beta-D-glucosidic linkages in (1-&gt;3)-beta-D-glucans.</text>
        <dbReference type="EC" id="3.2.1.39"/>
    </reaction>
</comment>
<dbReference type="SMART" id="SM00768">
    <property type="entry name" value="X8"/>
    <property type="match status" value="1"/>
</dbReference>
<evidence type="ECO:0000313" key="13">
    <source>
        <dbReference type="EMBL" id="WOG86719.1"/>
    </source>
</evidence>
<keyword evidence="14" id="KW-1185">Reference proteome</keyword>
<keyword evidence="7" id="KW-0378">Hydrolase</keyword>
<evidence type="ECO:0000256" key="2">
    <source>
        <dbReference type="ARBA" id="ARBA00004609"/>
    </source>
</evidence>
<dbReference type="PANTHER" id="PTHR32227">
    <property type="entry name" value="GLUCAN ENDO-1,3-BETA-GLUCOSIDASE BG1-RELATED-RELATED"/>
    <property type="match status" value="1"/>
</dbReference>
<feature type="domain" description="X8" evidence="12">
    <location>
        <begin position="379"/>
        <end position="465"/>
    </location>
</feature>
<keyword evidence="6" id="KW-0732">Signal</keyword>
<dbReference type="Gramene" id="KZN04447">
    <property type="protein sequence ID" value="KZN04447"/>
    <property type="gene ID" value="DCAR_005284"/>
</dbReference>
<keyword evidence="8" id="KW-0611">Plant defense</keyword>
<reference evidence="13" key="1">
    <citation type="journal article" date="2016" name="Nat. Genet.">
        <title>A high-quality carrot genome assembly provides new insights into carotenoid accumulation and asterid genome evolution.</title>
        <authorList>
            <person name="Iorizzo M."/>
            <person name="Ellison S."/>
            <person name="Senalik D."/>
            <person name="Zeng P."/>
            <person name="Satapoomin P."/>
            <person name="Huang J."/>
            <person name="Bowman M."/>
            <person name="Iovene M."/>
            <person name="Sanseverino W."/>
            <person name="Cavagnaro P."/>
            <person name="Yildiz M."/>
            <person name="Macko-Podgorni A."/>
            <person name="Moranska E."/>
            <person name="Grzebelus E."/>
            <person name="Grzebelus D."/>
            <person name="Ashrafi H."/>
            <person name="Zheng Z."/>
            <person name="Cheng S."/>
            <person name="Spooner D."/>
            <person name="Van Deynze A."/>
            <person name="Simon P."/>
        </authorList>
    </citation>
    <scope>NUCLEOTIDE SEQUENCE</scope>
    <source>
        <tissue evidence="13">Leaf</tissue>
    </source>
</reference>
<keyword evidence="10" id="KW-0326">Glycosidase</keyword>
<evidence type="ECO:0000256" key="3">
    <source>
        <dbReference type="ARBA" id="ARBA00008773"/>
    </source>
</evidence>
<dbReference type="InterPro" id="IPR017853">
    <property type="entry name" value="GH"/>
</dbReference>
<evidence type="ECO:0000256" key="8">
    <source>
        <dbReference type="ARBA" id="ARBA00022821"/>
    </source>
</evidence>
<dbReference type="GO" id="GO:0098552">
    <property type="term" value="C:side of membrane"/>
    <property type="evidence" value="ECO:0007669"/>
    <property type="project" value="UniProtKB-KW"/>
</dbReference>
<dbReference type="GO" id="GO:0042973">
    <property type="term" value="F:glucan endo-1,3-beta-D-glucosidase activity"/>
    <property type="evidence" value="ECO:0007669"/>
    <property type="project" value="UniProtKB-EC"/>
</dbReference>
<dbReference type="FunFam" id="3.20.20.80:FF:000002">
    <property type="entry name" value="Glucan endo-1,3-beta-glucosidase 3"/>
    <property type="match status" value="1"/>
</dbReference>
<sequence length="470" mass="51722">MPLRGLLLFFVLFYSSTGSGTPTTTVVGVNYGRRGNNIQSPYHTIRLLKNLNVSYVKIYDADSETLTLLSKTNIHVSVMVPNQLISNIASSQSVANQWVRENVLAYYPDTRIRFILVGNEVLSFNATSSDIRIWRDLVPAMQKIKKSLAAKNIRNIKIGTPLAMDIMESTFPPSNGKFRANSLTDVLLPMLHFLNSTKSYFFLDVYPYYAWAANPSGVGLDYALFEGGNGSLYTDPATGLNYTNLLDQMLDSVVYAMSTLGYKDVKLAIAETGWPHSGGLEEPGANMYNAATYNRNLVKKMTAQSPKGTPARPGAVIPTFIFSLYDENRKSGPGTERHWGLFHPTNGNPIYDLDITGVRTDYGRALTRPTNNGAYKGKAWCVVARGASEAELGSALESACRQVEGMCEALRPGRECYEPLSVTSHADYAFSSYWARMRNVTSANCYFNGLAVETTTDPSHGSCKVPSVTL</sequence>
<dbReference type="Pfam" id="PF00332">
    <property type="entry name" value="Glyco_hydro_17"/>
    <property type="match status" value="1"/>
</dbReference>
<dbReference type="GO" id="GO:0006952">
    <property type="term" value="P:defense response"/>
    <property type="evidence" value="ECO:0007669"/>
    <property type="project" value="UniProtKB-KW"/>
</dbReference>
<evidence type="ECO:0000256" key="4">
    <source>
        <dbReference type="ARBA" id="ARBA00012780"/>
    </source>
</evidence>
<keyword evidence="5" id="KW-0449">Lipoprotein</keyword>
<evidence type="ECO:0000256" key="9">
    <source>
        <dbReference type="ARBA" id="ARBA00023157"/>
    </source>
</evidence>
<dbReference type="InterPro" id="IPR044965">
    <property type="entry name" value="Glyco_hydro_17_plant"/>
</dbReference>
<evidence type="ECO:0000313" key="14">
    <source>
        <dbReference type="Proteomes" id="UP000077755"/>
    </source>
</evidence>
<gene>
    <name evidence="13" type="ORF">DCAR_0205937</name>
</gene>
<keyword evidence="5" id="KW-0325">Glycoprotein</keyword>
<dbReference type="Proteomes" id="UP000077755">
    <property type="component" value="Chromosome 2"/>
</dbReference>
<accession>A0A161Y576</accession>
<evidence type="ECO:0000256" key="11">
    <source>
        <dbReference type="RuleBase" id="RU004335"/>
    </source>
</evidence>
<proteinExistence type="inferred from homology"/>
<keyword evidence="9" id="KW-1015">Disulfide bond</keyword>
<evidence type="ECO:0000256" key="6">
    <source>
        <dbReference type="ARBA" id="ARBA00022729"/>
    </source>
</evidence>
<evidence type="ECO:0000256" key="1">
    <source>
        <dbReference type="ARBA" id="ARBA00000382"/>
    </source>
</evidence>
<keyword evidence="5" id="KW-0472">Membrane</keyword>
<dbReference type="KEGG" id="dcr:108206528"/>
<dbReference type="OMA" id="PQTMIRF"/>